<feature type="transmembrane region" description="Helical" evidence="1">
    <location>
        <begin position="188"/>
        <end position="207"/>
    </location>
</feature>
<accession>A0A3E3INR0</accession>
<evidence type="ECO:0000313" key="5">
    <source>
        <dbReference type="Proteomes" id="UP000261166"/>
    </source>
</evidence>
<evidence type="ECO:0000313" key="3">
    <source>
        <dbReference type="EMBL" id="RGE68673.1"/>
    </source>
</evidence>
<dbReference type="EMBL" id="QVLV01000010">
    <property type="protein sequence ID" value="RGE58761.1"/>
    <property type="molecule type" value="Genomic_DNA"/>
</dbReference>
<name>A0A3E3INR0_9FIRM</name>
<protein>
    <submittedName>
        <fullName evidence="3">ABC transporter permease</fullName>
    </submittedName>
</protein>
<feature type="transmembrane region" description="Helical" evidence="1">
    <location>
        <begin position="17"/>
        <end position="36"/>
    </location>
</feature>
<dbReference type="AlphaFoldDB" id="A0A3E3INR0"/>
<dbReference type="Proteomes" id="UP000261166">
    <property type="component" value="Unassembled WGS sequence"/>
</dbReference>
<organism evidence="3 5">
    <name type="scientific">Eisenbergiella massiliensis</name>
    <dbReference type="NCBI Taxonomy" id="1720294"/>
    <lineage>
        <taxon>Bacteria</taxon>
        <taxon>Bacillati</taxon>
        <taxon>Bacillota</taxon>
        <taxon>Clostridia</taxon>
        <taxon>Lachnospirales</taxon>
        <taxon>Lachnospiraceae</taxon>
        <taxon>Eisenbergiella</taxon>
    </lineage>
</organism>
<keyword evidence="1" id="KW-0812">Transmembrane</keyword>
<evidence type="ECO:0000256" key="1">
    <source>
        <dbReference type="SAM" id="Phobius"/>
    </source>
</evidence>
<dbReference type="GO" id="GO:0005886">
    <property type="term" value="C:plasma membrane"/>
    <property type="evidence" value="ECO:0007669"/>
    <property type="project" value="UniProtKB-SubCell"/>
</dbReference>
<reference evidence="3 5" key="1">
    <citation type="submission" date="2018-08" db="EMBL/GenBank/DDBJ databases">
        <title>A genome reference for cultivated species of the human gut microbiota.</title>
        <authorList>
            <person name="Zou Y."/>
            <person name="Xue W."/>
            <person name="Luo G."/>
        </authorList>
    </citation>
    <scope>NUCLEOTIDE SEQUENCE [LARGE SCALE GENOMIC DNA]</scope>
    <source>
        <strain evidence="3 5">AF26-4BH</strain>
        <strain evidence="2">TF05-5AC</strain>
    </source>
</reference>
<dbReference type="OrthoDB" id="66636at2"/>
<sequence>MISLPLLKRNLAQTWKILLIILAAMTMYTTVIIYMYDPELAHMLNDYQQALPGMMTAVGMTGIAGNLTEFVHIYLYGFIMLVFPVIFLIILGNKLLAHYVDTGSMAVLLSTPNSRIRILVTQLLTLLLETALLIALITAIGIVSCESLFPGELDIPVYLKLNAALLLLHLMLGGIGFLPACIFNDSKWYFFVGAGLLILFFLFQMLGNMGGDLEFFRYLTPFTLFPGEKIVSGQDGAAGSCVIMAVIGAALYGSGVVCFGRKDLPL</sequence>
<dbReference type="Proteomes" id="UP000260812">
    <property type="component" value="Unassembled WGS sequence"/>
</dbReference>
<dbReference type="Pfam" id="PF12679">
    <property type="entry name" value="ABC2_membrane_2"/>
    <property type="match status" value="1"/>
</dbReference>
<keyword evidence="1" id="KW-1133">Transmembrane helix</keyword>
<keyword evidence="1" id="KW-0472">Membrane</keyword>
<dbReference type="GO" id="GO:0140359">
    <property type="term" value="F:ABC-type transporter activity"/>
    <property type="evidence" value="ECO:0007669"/>
    <property type="project" value="InterPro"/>
</dbReference>
<comment type="caution">
    <text evidence="3">The sequence shown here is derived from an EMBL/GenBank/DDBJ whole genome shotgun (WGS) entry which is preliminary data.</text>
</comment>
<proteinExistence type="predicted"/>
<dbReference type="GeneID" id="97988174"/>
<gene>
    <name evidence="3" type="ORF">DWY69_19640</name>
    <name evidence="2" type="ORF">DXC51_15205</name>
</gene>
<keyword evidence="4" id="KW-1185">Reference proteome</keyword>
<feature type="transmembrane region" description="Helical" evidence="1">
    <location>
        <begin position="73"/>
        <end position="97"/>
    </location>
</feature>
<feature type="transmembrane region" description="Helical" evidence="1">
    <location>
        <begin position="118"/>
        <end position="143"/>
    </location>
</feature>
<dbReference type="RefSeq" id="WP_117531252.1">
    <property type="nucleotide sequence ID" value="NZ_CALBAU010000391.1"/>
</dbReference>
<evidence type="ECO:0000313" key="2">
    <source>
        <dbReference type="EMBL" id="RGE58761.1"/>
    </source>
</evidence>
<evidence type="ECO:0000313" key="4">
    <source>
        <dbReference type="Proteomes" id="UP000260812"/>
    </source>
</evidence>
<feature type="transmembrane region" description="Helical" evidence="1">
    <location>
        <begin position="163"/>
        <end position="183"/>
    </location>
</feature>
<feature type="transmembrane region" description="Helical" evidence="1">
    <location>
        <begin position="237"/>
        <end position="260"/>
    </location>
</feature>
<dbReference type="EMBL" id="QVLU01000019">
    <property type="protein sequence ID" value="RGE68673.1"/>
    <property type="molecule type" value="Genomic_DNA"/>
</dbReference>